<name>A0A2P2PEU5_RHIMU</name>
<proteinExistence type="predicted"/>
<protein>
    <submittedName>
        <fullName evidence="1">Uncharacterized protein</fullName>
    </submittedName>
</protein>
<reference evidence="1" key="1">
    <citation type="submission" date="2018-02" db="EMBL/GenBank/DDBJ databases">
        <title>Rhizophora mucronata_Transcriptome.</title>
        <authorList>
            <person name="Meera S.P."/>
            <person name="Sreeshan A."/>
            <person name="Augustine A."/>
        </authorList>
    </citation>
    <scope>NUCLEOTIDE SEQUENCE</scope>
    <source>
        <tissue evidence="1">Leaf</tissue>
    </source>
</reference>
<evidence type="ECO:0000313" key="1">
    <source>
        <dbReference type="EMBL" id="MBX53256.1"/>
    </source>
</evidence>
<dbReference type="EMBL" id="GGEC01072772">
    <property type="protein sequence ID" value="MBX53256.1"/>
    <property type="molecule type" value="Transcribed_RNA"/>
</dbReference>
<accession>A0A2P2PEU5</accession>
<sequence length="37" mass="4360">MKLVEPCPSLMVHLQINVHGNIFLHICIFRLKICFDH</sequence>
<organism evidence="1">
    <name type="scientific">Rhizophora mucronata</name>
    <name type="common">Asiatic mangrove</name>
    <dbReference type="NCBI Taxonomy" id="61149"/>
    <lineage>
        <taxon>Eukaryota</taxon>
        <taxon>Viridiplantae</taxon>
        <taxon>Streptophyta</taxon>
        <taxon>Embryophyta</taxon>
        <taxon>Tracheophyta</taxon>
        <taxon>Spermatophyta</taxon>
        <taxon>Magnoliopsida</taxon>
        <taxon>eudicotyledons</taxon>
        <taxon>Gunneridae</taxon>
        <taxon>Pentapetalae</taxon>
        <taxon>rosids</taxon>
        <taxon>fabids</taxon>
        <taxon>Malpighiales</taxon>
        <taxon>Rhizophoraceae</taxon>
        <taxon>Rhizophora</taxon>
    </lineage>
</organism>
<dbReference type="AlphaFoldDB" id="A0A2P2PEU5"/>